<gene>
    <name evidence="3" type="ORF">EB233_28540</name>
</gene>
<evidence type="ECO:0000313" key="3">
    <source>
        <dbReference type="EMBL" id="QKC78966.1"/>
    </source>
</evidence>
<dbReference type="Proteomes" id="UP000503339">
    <property type="component" value="Chromosome"/>
</dbReference>
<dbReference type="Pfam" id="PF19112">
    <property type="entry name" value="VanA_C"/>
    <property type="match status" value="1"/>
</dbReference>
<reference evidence="3 4" key="1">
    <citation type="submission" date="2018-10" db="EMBL/GenBank/DDBJ databases">
        <authorList>
            <person name="Perry B.J."/>
            <person name="Sullivan J.T."/>
            <person name="Murphy R.J.T."/>
            <person name="Ramsay J.P."/>
            <person name="Ronson C.W."/>
        </authorList>
    </citation>
    <scope>NUCLEOTIDE SEQUENCE [LARGE SCALE GENOMIC DNA]</scope>
    <source>
        <strain evidence="3 4">NZP2014</strain>
    </source>
</reference>
<proteinExistence type="predicted"/>
<dbReference type="GO" id="GO:0051213">
    <property type="term" value="F:dioxygenase activity"/>
    <property type="evidence" value="ECO:0007669"/>
    <property type="project" value="UniProtKB-KW"/>
</dbReference>
<keyword evidence="1" id="KW-0560">Oxidoreductase</keyword>
<dbReference type="InterPro" id="IPR044043">
    <property type="entry name" value="VanA_C_cat"/>
</dbReference>
<dbReference type="AlphaFoldDB" id="A0A6M7UQ17"/>
<dbReference type="RefSeq" id="WP_064991340.1">
    <property type="nucleotide sequence ID" value="NZ_CP033361.1"/>
</dbReference>
<name>A0A6M7UQ17_9HYPH</name>
<protein>
    <submittedName>
        <fullName evidence="3">Aromatic ring-hydroxylating dioxygenase subunit alpha</fullName>
    </submittedName>
</protein>
<keyword evidence="4" id="KW-1185">Reference proteome</keyword>
<dbReference type="Gene3D" id="3.90.380.10">
    <property type="entry name" value="Naphthalene 1,2-dioxygenase Alpha Subunit, Chain A, domain 1"/>
    <property type="match status" value="1"/>
</dbReference>
<feature type="domain" description="Vanillate O-demethylase oxygenase-like C-terminal catalytic" evidence="2">
    <location>
        <begin position="94"/>
        <end position="269"/>
    </location>
</feature>
<dbReference type="SUPFAM" id="SSF55961">
    <property type="entry name" value="Bet v1-like"/>
    <property type="match status" value="1"/>
</dbReference>
<dbReference type="PANTHER" id="PTHR21266">
    <property type="entry name" value="IRON-SULFUR DOMAIN CONTAINING PROTEIN"/>
    <property type="match status" value="1"/>
</dbReference>
<evidence type="ECO:0000313" key="4">
    <source>
        <dbReference type="Proteomes" id="UP000503339"/>
    </source>
</evidence>
<dbReference type="PANTHER" id="PTHR21266:SF60">
    <property type="entry name" value="3-KETOSTEROID-9-ALPHA-MONOOXYGENASE, OXYGENASE COMPONENT"/>
    <property type="match status" value="1"/>
</dbReference>
<sequence length="281" mass="31820">MTRNAMMDEWYPVGLVSQLDAHGRSTALMGEPIEVKRGDDGTATVARGDGRHLPVCIRYGHVWSSLGDPQKPLFAIPEADQPGRRLVDVGVVRVRCSPLRAVENFLDIAHFPFVHTDILGSEPHTEVQNYKVEIREDEDEVWATQVRFYQPQAAKSAEGGITTEYMYRVPAPTCSILYKTCPPRPGEWDVITLFVQPLAEDLCDVWPWMALFDDETPMTDLIHFQQTIFVQDRSILENQIPGLLPLDPGMEIPTRADLTSVAYRRWLKRHGYTYGAQLVAQ</sequence>
<dbReference type="KEGG" id="merd:EB233_28540"/>
<organism evidence="3 4">
    <name type="scientific">Mesorhizobium erdmanii</name>
    <dbReference type="NCBI Taxonomy" id="1777866"/>
    <lineage>
        <taxon>Bacteria</taxon>
        <taxon>Pseudomonadati</taxon>
        <taxon>Pseudomonadota</taxon>
        <taxon>Alphaproteobacteria</taxon>
        <taxon>Hyphomicrobiales</taxon>
        <taxon>Phyllobacteriaceae</taxon>
        <taxon>Mesorhizobium</taxon>
    </lineage>
</organism>
<keyword evidence="3" id="KW-0223">Dioxygenase</keyword>
<accession>A0A6M7UQ17</accession>
<dbReference type="EMBL" id="CP033361">
    <property type="protein sequence ID" value="QKC78966.1"/>
    <property type="molecule type" value="Genomic_DNA"/>
</dbReference>
<evidence type="ECO:0000259" key="2">
    <source>
        <dbReference type="Pfam" id="PF19112"/>
    </source>
</evidence>
<dbReference type="InterPro" id="IPR050584">
    <property type="entry name" value="Cholesterol_7-desaturase"/>
</dbReference>
<evidence type="ECO:0000256" key="1">
    <source>
        <dbReference type="ARBA" id="ARBA00023002"/>
    </source>
</evidence>